<dbReference type="Gene3D" id="2.60.40.1080">
    <property type="match status" value="2"/>
</dbReference>
<evidence type="ECO:0000256" key="1">
    <source>
        <dbReference type="ARBA" id="ARBA00022737"/>
    </source>
</evidence>
<dbReference type="Pfam" id="PF00932">
    <property type="entry name" value="LTD"/>
    <property type="match status" value="1"/>
</dbReference>
<evidence type="ECO:0000256" key="2">
    <source>
        <dbReference type="SAM" id="SignalP"/>
    </source>
</evidence>
<dbReference type="PANTHER" id="PTHR46708:SF2">
    <property type="entry name" value="FIBRONECTIN TYPE-III DOMAIN-CONTAINING PROTEIN"/>
    <property type="match status" value="1"/>
</dbReference>
<dbReference type="CDD" id="cd00063">
    <property type="entry name" value="FN3"/>
    <property type="match status" value="2"/>
</dbReference>
<dbReference type="AlphaFoldDB" id="A0AA96RBG7"/>
<feature type="chain" id="PRO_5041704796" evidence="2">
    <location>
        <begin position="21"/>
        <end position="898"/>
    </location>
</feature>
<dbReference type="InterPro" id="IPR050991">
    <property type="entry name" value="ECM_Regulatory_Proteins"/>
</dbReference>
<dbReference type="Proteomes" id="UP001305702">
    <property type="component" value="Chromosome"/>
</dbReference>
<dbReference type="InterPro" id="IPR036415">
    <property type="entry name" value="Lamin_tail_dom_sf"/>
</dbReference>
<evidence type="ECO:0000259" key="3">
    <source>
        <dbReference type="PROSITE" id="PS50853"/>
    </source>
</evidence>
<organism evidence="5 6">
    <name type="scientific">Paenibacillus aurantius</name>
    <dbReference type="NCBI Taxonomy" id="2918900"/>
    <lineage>
        <taxon>Bacteria</taxon>
        <taxon>Bacillati</taxon>
        <taxon>Bacillota</taxon>
        <taxon>Bacilli</taxon>
        <taxon>Bacillales</taxon>
        <taxon>Paenibacillaceae</taxon>
        <taxon>Paenibacillus</taxon>
    </lineage>
</organism>
<dbReference type="RefSeq" id="WP_315603232.1">
    <property type="nucleotide sequence ID" value="NZ_CP130318.1"/>
</dbReference>
<gene>
    <name evidence="5" type="ORF">MJA45_17710</name>
</gene>
<dbReference type="SUPFAM" id="SSF74853">
    <property type="entry name" value="Lamin A/C globular tail domain"/>
    <property type="match status" value="1"/>
</dbReference>
<dbReference type="SUPFAM" id="SSF49265">
    <property type="entry name" value="Fibronectin type III"/>
    <property type="match status" value="1"/>
</dbReference>
<dbReference type="InterPro" id="IPR036116">
    <property type="entry name" value="FN3_sf"/>
</dbReference>
<feature type="domain" description="Fibronectin type-III" evidence="3">
    <location>
        <begin position="311"/>
        <end position="400"/>
    </location>
</feature>
<proteinExistence type="predicted"/>
<reference evidence="5 6" key="1">
    <citation type="submission" date="2022-02" db="EMBL/GenBank/DDBJ databases">
        <title>Paenibacillus sp. MBLB1776 Whole Genome Shotgun Sequencing.</title>
        <authorList>
            <person name="Hwang C.Y."/>
            <person name="Cho E.-S."/>
            <person name="Seo M.-J."/>
        </authorList>
    </citation>
    <scope>NUCLEOTIDE SEQUENCE [LARGE SCALE GENOMIC DNA]</scope>
    <source>
        <strain evidence="5 6">MBLB1776</strain>
    </source>
</reference>
<dbReference type="PANTHER" id="PTHR46708">
    <property type="entry name" value="TENASCIN"/>
    <property type="match status" value="1"/>
</dbReference>
<dbReference type="Pfam" id="PF00041">
    <property type="entry name" value="fn3"/>
    <property type="match status" value="2"/>
</dbReference>
<dbReference type="InterPro" id="IPR008964">
    <property type="entry name" value="Invasin/intimin_cell_adhesion"/>
</dbReference>
<evidence type="ECO:0000313" key="5">
    <source>
        <dbReference type="EMBL" id="WNQ09460.1"/>
    </source>
</evidence>
<dbReference type="SMART" id="SM00060">
    <property type="entry name" value="FN3"/>
    <property type="match status" value="2"/>
</dbReference>
<dbReference type="InterPro" id="IPR001322">
    <property type="entry name" value="Lamin_tail_dom"/>
</dbReference>
<feature type="domain" description="LTD" evidence="4">
    <location>
        <begin position="22"/>
        <end position="176"/>
    </location>
</feature>
<dbReference type="InterPro" id="IPR003961">
    <property type="entry name" value="FN3_dom"/>
</dbReference>
<feature type="domain" description="Fibronectin type-III" evidence="3">
    <location>
        <begin position="219"/>
        <end position="304"/>
    </location>
</feature>
<keyword evidence="2" id="KW-0732">Signal</keyword>
<dbReference type="SUPFAM" id="SSF49373">
    <property type="entry name" value="Invasin/intimin cell-adhesion fragments"/>
    <property type="match status" value="1"/>
</dbReference>
<dbReference type="PROSITE" id="PS51841">
    <property type="entry name" value="LTD"/>
    <property type="match status" value="1"/>
</dbReference>
<dbReference type="KEGG" id="paun:MJA45_17710"/>
<dbReference type="InterPro" id="IPR013783">
    <property type="entry name" value="Ig-like_fold"/>
</dbReference>
<feature type="signal peptide" evidence="2">
    <location>
        <begin position="1"/>
        <end position="20"/>
    </location>
</feature>
<evidence type="ECO:0000259" key="4">
    <source>
        <dbReference type="PROSITE" id="PS51841"/>
    </source>
</evidence>
<evidence type="ECO:0000313" key="6">
    <source>
        <dbReference type="Proteomes" id="UP001305702"/>
    </source>
</evidence>
<accession>A0AA96RBG7</accession>
<sequence>MTIRKSTRLAAFGLAAALLASSFPGGTKPVKAEDNVLGPVPSLLITELAPDSPNKTNDAGKVVDGYEFIEVYNNSDVPVPLKGYKILYYSSSTYATWTLNADKSVMPLSSMILWVQSPNLTVTADQFNAAYGSSIREDQFYPVVTAGFSNTGSRRVLLTTPDGIEISRAEYVGINDAADSTSIVYSYPLNGSTLMRQTAIKQPPTPGVLLPGQAPSAAAPAAPAGLKAAAGDRQVTLSWSVGADPAHDRYQLLVNGKPADDLITGTSYTLKGLYNYTSYSIALRAVNQENQISLPVSVKSTPVPAVKDSVAPAAPAGVTAEAGAGEVKLSWQPNAEGDVMAYRIYTDGKLSQTVDSSTYSATVPNLTGGTAYRFETAALDSSNNESAKSASETAVPEHQPITQEDMGFEAPDPFEPFTEYLDTSEPGAFVPGLRQNLIPQGIDYVKEKNWTVISAYRSDKRPSMLSFLDDATGKLVKSFHLYNPDGTPYNGHAGGVTVSGKHTWVANNRFLYQNSLEDVYRQQDNTNLTFTPGGFRVYNNASFATYADGTLWTGDYYYPPSYQTPANQKLINRDGVEYGAWMTGYKLDPETDNLPAGRKLDDATPVTPDYILSIPNKIQGAAFAGDHILLSYTAENAYSSLLKYRNPMKDAPHTYVEIDGKQVPVWFLDSAEKEDEMMIPPYAEEISVRGNKACLVFESGASTFSPYMYYPIDQVHCLDLAAWEAYDGISIQGLDETMVHGSAASLKVLHALGEKGTFDVTKPSVLTTSNPAVALVSPEGILLATGPGEAVITAEYEGRKAERTVKVIPRLDSLTLQVPEHPVDRGAVIPIKVTAFYSDGLDKDVTASARYLLSRTETAELQNGVWTARTPGRTLITASYEGKETEPSALVVRAKTEK</sequence>
<protein>
    <submittedName>
        <fullName evidence="5">Fibronectin type III domain-containing protein</fullName>
    </submittedName>
</protein>
<dbReference type="Gene3D" id="2.60.40.10">
    <property type="entry name" value="Immunoglobulins"/>
    <property type="match status" value="2"/>
</dbReference>
<keyword evidence="1" id="KW-0677">Repeat</keyword>
<dbReference type="EMBL" id="CP130318">
    <property type="protein sequence ID" value="WNQ09460.1"/>
    <property type="molecule type" value="Genomic_DNA"/>
</dbReference>
<dbReference type="PROSITE" id="PS50853">
    <property type="entry name" value="FN3"/>
    <property type="match status" value="2"/>
</dbReference>
<keyword evidence="6" id="KW-1185">Reference proteome</keyword>
<name>A0AA96RBG7_9BACL</name>